<organism evidence="2">
    <name type="scientific">Hyperionvirus sp</name>
    <dbReference type="NCBI Taxonomy" id="2487770"/>
    <lineage>
        <taxon>Viruses</taxon>
        <taxon>Varidnaviria</taxon>
        <taxon>Bamfordvirae</taxon>
        <taxon>Nucleocytoviricota</taxon>
        <taxon>Megaviricetes</taxon>
        <taxon>Imitervirales</taxon>
        <taxon>Mimiviridae</taxon>
        <taxon>Klosneuvirinae</taxon>
    </lineage>
</organism>
<evidence type="ECO:0000256" key="1">
    <source>
        <dbReference type="SAM" id="Coils"/>
    </source>
</evidence>
<feature type="coiled-coil region" evidence="1">
    <location>
        <begin position="429"/>
        <end position="473"/>
    </location>
</feature>
<gene>
    <name evidence="2" type="ORF">Hyperionvirus3_181</name>
</gene>
<keyword evidence="1" id="KW-0175">Coiled coil</keyword>
<accession>A0A3G5A717</accession>
<name>A0A3G5A717_9VIRU</name>
<proteinExistence type="predicted"/>
<protein>
    <submittedName>
        <fullName evidence="2">Uncharacterized protein</fullName>
    </submittedName>
</protein>
<reference evidence="2" key="1">
    <citation type="submission" date="2018-10" db="EMBL/GenBank/DDBJ databases">
        <title>Hidden diversity of soil giant viruses.</title>
        <authorList>
            <person name="Schulz F."/>
            <person name="Alteio L."/>
            <person name="Goudeau D."/>
            <person name="Ryan E.M."/>
            <person name="Malmstrom R.R."/>
            <person name="Blanchard J."/>
            <person name="Woyke T."/>
        </authorList>
    </citation>
    <scope>NUCLEOTIDE SEQUENCE</scope>
    <source>
        <strain evidence="2">HYV1</strain>
    </source>
</reference>
<sequence length="615" mass="73262">MSLTYAIDESGEKISICDFKKGCKIYSPLGKELIAKKGPIKVHHYAHKYAGDRDQWLDPLMTKWHKSYQNICKSENVEYRIEKDGVLHIADIYNAGLVIELQHSYISQDVIDAREKFYGNMIWLFDYTCDDANNPTKGKIICDGGKIVKIEFKTPMKNTTKPTFFDIGNYILQYLCVCPDNQMWCFAMKKKHFINHYLKNIIVGVHVGTNISSLEDDECYYEYDFKIADKIFNDGSVLNIPALDNKEFYSKIKKFFDSDRGNEKLPIRISNGERTATIKQYLSHIENKIKQLDSSHLILFECNNYIKTKFRYSIPIASEEPVCYSQGNIVYEFFGFEKNNAEYFVWFRKRDKGDCREKNKLVEVILFDTQDTIRCDMDMKFNEASEYLYLCDNRTYLIKDELKKYFMWSEGCWKTGSLDTFIGYRERRNREIREEAIELERRNRVIREKAIELELIEEKRKKDEQDKKERERRESEYRQKTINDLNNAIELSNRRSQCDKEIKEWLEVEFERLWIKYFDMWREKITDDETKMAGEIIAIRERLGIDSTSDEDKKNLLSEMIQNRFKTEKQLELADRSIKWKFKQFKYLNIDKNKDVVDVIDLYKQKISSAGLDKR</sequence>
<dbReference type="EMBL" id="MK072385">
    <property type="protein sequence ID" value="AYV83035.1"/>
    <property type="molecule type" value="Genomic_DNA"/>
</dbReference>
<evidence type="ECO:0000313" key="2">
    <source>
        <dbReference type="EMBL" id="AYV83035.1"/>
    </source>
</evidence>